<keyword evidence="3" id="KW-1185">Reference proteome</keyword>
<reference evidence="2 3" key="1">
    <citation type="journal article" date="2019" name="Int. J. Syst. Evol. Microbiol.">
        <title>The Global Catalogue of Microorganisms (GCM) 10K type strain sequencing project: providing services to taxonomists for standard genome sequencing and annotation.</title>
        <authorList>
            <consortium name="The Broad Institute Genomics Platform"/>
            <consortium name="The Broad Institute Genome Sequencing Center for Infectious Disease"/>
            <person name="Wu L."/>
            <person name="Ma J."/>
        </authorList>
    </citation>
    <scope>NUCLEOTIDE SEQUENCE [LARGE SCALE GENOMIC DNA]</scope>
    <source>
        <strain evidence="2 3">JCM 13249</strain>
    </source>
</reference>
<proteinExistence type="predicted"/>
<protein>
    <submittedName>
        <fullName evidence="2">Uncharacterized protein</fullName>
    </submittedName>
</protein>
<keyword evidence="1" id="KW-0472">Membrane</keyword>
<sequence length="138" mass="14765">MSRDNATPQSGWSSTTRLRLIGAIVPVLNAARLVTFSDHSTLFQAQVVVTIVAAVMGALLWVVSLVDPPKHWLTTATYAAIGFNAVAQVWFVVTIARQTTGTLGVPVLFSLLLQLGLAVYAARSLTEHTKGPRGPKAR</sequence>
<accession>A0ABN2JP25</accession>
<keyword evidence="1" id="KW-1133">Transmembrane helix</keyword>
<keyword evidence="1" id="KW-0812">Transmembrane</keyword>
<feature type="transmembrane region" description="Helical" evidence="1">
    <location>
        <begin position="103"/>
        <end position="122"/>
    </location>
</feature>
<feature type="transmembrane region" description="Helical" evidence="1">
    <location>
        <begin position="43"/>
        <end position="66"/>
    </location>
</feature>
<organism evidence="2 3">
    <name type="scientific">Luedemannella helvata</name>
    <dbReference type="NCBI Taxonomy" id="349315"/>
    <lineage>
        <taxon>Bacteria</taxon>
        <taxon>Bacillati</taxon>
        <taxon>Actinomycetota</taxon>
        <taxon>Actinomycetes</taxon>
        <taxon>Micromonosporales</taxon>
        <taxon>Micromonosporaceae</taxon>
        <taxon>Luedemannella</taxon>
    </lineage>
</organism>
<comment type="caution">
    <text evidence="2">The sequence shown here is derived from an EMBL/GenBank/DDBJ whole genome shotgun (WGS) entry which is preliminary data.</text>
</comment>
<dbReference type="RefSeq" id="WP_344075380.1">
    <property type="nucleotide sequence ID" value="NZ_BAAALS010000001.1"/>
</dbReference>
<dbReference type="Proteomes" id="UP001500655">
    <property type="component" value="Unassembled WGS sequence"/>
</dbReference>
<dbReference type="EMBL" id="BAAALS010000001">
    <property type="protein sequence ID" value="GAA1734156.1"/>
    <property type="molecule type" value="Genomic_DNA"/>
</dbReference>
<gene>
    <name evidence="2" type="ORF">GCM10009681_00340</name>
</gene>
<feature type="transmembrane region" description="Helical" evidence="1">
    <location>
        <begin position="78"/>
        <end position="97"/>
    </location>
</feature>
<name>A0ABN2JP25_9ACTN</name>
<evidence type="ECO:0000313" key="2">
    <source>
        <dbReference type="EMBL" id="GAA1734156.1"/>
    </source>
</evidence>
<evidence type="ECO:0000256" key="1">
    <source>
        <dbReference type="SAM" id="Phobius"/>
    </source>
</evidence>
<evidence type="ECO:0000313" key="3">
    <source>
        <dbReference type="Proteomes" id="UP001500655"/>
    </source>
</evidence>